<dbReference type="SUPFAM" id="SSF53807">
    <property type="entry name" value="Helical backbone' metal receptor"/>
    <property type="match status" value="1"/>
</dbReference>
<comment type="caution">
    <text evidence="1">The sequence shown here is derived from an EMBL/GenBank/DDBJ whole genome shotgun (WGS) entry which is preliminary data.</text>
</comment>
<reference evidence="2" key="1">
    <citation type="journal article" date="2019" name="Int. J. Syst. Evol. Microbiol.">
        <title>The Global Catalogue of Microorganisms (GCM) 10K type strain sequencing project: providing services to taxonomists for standard genome sequencing and annotation.</title>
        <authorList>
            <consortium name="The Broad Institute Genomics Platform"/>
            <consortium name="The Broad Institute Genome Sequencing Center for Infectious Disease"/>
            <person name="Wu L."/>
            <person name="Ma J."/>
        </authorList>
    </citation>
    <scope>NUCLEOTIDE SEQUENCE [LARGE SCALE GENOMIC DNA]</scope>
    <source>
        <strain evidence="2">KCTC 33842</strain>
    </source>
</reference>
<dbReference type="EMBL" id="JBHUMK010000020">
    <property type="protein sequence ID" value="MFD2608854.1"/>
    <property type="molecule type" value="Genomic_DNA"/>
</dbReference>
<evidence type="ECO:0000313" key="2">
    <source>
        <dbReference type="Proteomes" id="UP001597475"/>
    </source>
</evidence>
<proteinExistence type="predicted"/>
<keyword evidence="2" id="KW-1185">Reference proteome</keyword>
<name>A0ABW5P360_9DEIO</name>
<evidence type="ECO:0000313" key="1">
    <source>
        <dbReference type="EMBL" id="MFD2608854.1"/>
    </source>
</evidence>
<evidence type="ECO:0008006" key="3">
    <source>
        <dbReference type="Google" id="ProtNLM"/>
    </source>
</evidence>
<dbReference type="RefSeq" id="WP_386843747.1">
    <property type="nucleotide sequence ID" value="NZ_JBHUMK010000020.1"/>
</dbReference>
<protein>
    <recommendedName>
        <fullName evidence="3">Fe/B12 periplasmic-binding domain-containing protein</fullName>
    </recommendedName>
</protein>
<dbReference type="Proteomes" id="UP001597475">
    <property type="component" value="Unassembled WGS sequence"/>
</dbReference>
<organism evidence="1 2">
    <name type="scientific">Deinococcus taklimakanensis</name>
    <dbReference type="NCBI Taxonomy" id="536443"/>
    <lineage>
        <taxon>Bacteria</taxon>
        <taxon>Thermotogati</taxon>
        <taxon>Deinococcota</taxon>
        <taxon>Deinococci</taxon>
        <taxon>Deinococcales</taxon>
        <taxon>Deinococcaceae</taxon>
        <taxon>Deinococcus</taxon>
    </lineage>
</organism>
<dbReference type="Gene3D" id="3.40.50.1980">
    <property type="entry name" value="Nitrogenase molybdenum iron protein domain"/>
    <property type="match status" value="1"/>
</dbReference>
<sequence>MKCGPLDLGLDAAARGKPLPARYPGRHDRPQRIVSLLPSATDLLFELLTDLGLAGRVVGVSHSCDHPRARRLTPGTGQRHWRRCIRCGPTCW</sequence>
<accession>A0ABW5P360</accession>
<gene>
    <name evidence="1" type="ORF">ACFSR9_05280</name>
</gene>